<dbReference type="InterPro" id="IPR011051">
    <property type="entry name" value="RmlC_Cupin_sf"/>
</dbReference>
<dbReference type="InterPro" id="IPR018062">
    <property type="entry name" value="HTH_AraC-typ_CS"/>
</dbReference>
<evidence type="ECO:0000256" key="1">
    <source>
        <dbReference type="ARBA" id="ARBA00023015"/>
    </source>
</evidence>
<keyword evidence="3" id="KW-0804">Transcription</keyword>
<accession>A0A839ANA4</accession>
<dbReference type="InterPro" id="IPR018060">
    <property type="entry name" value="HTH_AraC"/>
</dbReference>
<dbReference type="EMBL" id="JACGLS010000001">
    <property type="protein sequence ID" value="MBA6155868.1"/>
    <property type="molecule type" value="Genomic_DNA"/>
</dbReference>
<name>A0A839ANA4_9FLAO</name>
<dbReference type="GO" id="GO:0043565">
    <property type="term" value="F:sequence-specific DNA binding"/>
    <property type="evidence" value="ECO:0007669"/>
    <property type="project" value="InterPro"/>
</dbReference>
<keyword evidence="1" id="KW-0805">Transcription regulation</keyword>
<comment type="caution">
    <text evidence="5">The sequence shown here is derived from an EMBL/GenBank/DDBJ whole genome shotgun (WGS) entry which is preliminary data.</text>
</comment>
<dbReference type="SUPFAM" id="SSF51182">
    <property type="entry name" value="RmlC-like cupins"/>
    <property type="match status" value="1"/>
</dbReference>
<dbReference type="AlphaFoldDB" id="A0A839ANA4"/>
<dbReference type="RefSeq" id="WP_182124346.1">
    <property type="nucleotide sequence ID" value="NZ_JACGLS010000001.1"/>
</dbReference>
<dbReference type="SMART" id="SM00342">
    <property type="entry name" value="HTH_ARAC"/>
    <property type="match status" value="1"/>
</dbReference>
<dbReference type="GO" id="GO:0003700">
    <property type="term" value="F:DNA-binding transcription factor activity"/>
    <property type="evidence" value="ECO:0007669"/>
    <property type="project" value="InterPro"/>
</dbReference>
<protein>
    <submittedName>
        <fullName evidence="5">Helix-turn-helix transcriptional regulator</fullName>
    </submittedName>
</protein>
<proteinExistence type="predicted"/>
<sequence>MKVLPFEIPKTKNLGLIYQEDRGAFFYDKLHQHEEIQLCYVVKGEGTLIVGDTISEYKSNDIIAIGGNQAHVFKSDASVIKESFMISLFFTKSSFGEDFFELDDFKELIIFFNSIKSSFKVLNNKDKLRKHFLKLKKSRDLDKFIVFIKMLRLISSSDIKSLSSFIYEKKYTDNEGKRMRDVMDYTLNNFSTKIELYDIAEVANMTSNAFCRYFKQRTNKTYFTFLNELRVEKACKLLLNKDYSIIEVSEKSGFKNISNFNRKFKELKKKTPSAYRLNR</sequence>
<evidence type="ECO:0000259" key="4">
    <source>
        <dbReference type="PROSITE" id="PS01124"/>
    </source>
</evidence>
<feature type="domain" description="HTH araC/xylS-type" evidence="4">
    <location>
        <begin position="180"/>
        <end position="278"/>
    </location>
</feature>
<evidence type="ECO:0000256" key="3">
    <source>
        <dbReference type="ARBA" id="ARBA00023163"/>
    </source>
</evidence>
<dbReference type="Pfam" id="PF12833">
    <property type="entry name" value="HTH_18"/>
    <property type="match status" value="1"/>
</dbReference>
<dbReference type="Gene3D" id="1.10.10.60">
    <property type="entry name" value="Homeodomain-like"/>
    <property type="match status" value="2"/>
</dbReference>
<evidence type="ECO:0000313" key="5">
    <source>
        <dbReference type="EMBL" id="MBA6155868.1"/>
    </source>
</evidence>
<evidence type="ECO:0000256" key="2">
    <source>
        <dbReference type="ARBA" id="ARBA00023125"/>
    </source>
</evidence>
<dbReference type="Proteomes" id="UP000563906">
    <property type="component" value="Unassembled WGS sequence"/>
</dbReference>
<dbReference type="PROSITE" id="PS00041">
    <property type="entry name" value="HTH_ARAC_FAMILY_1"/>
    <property type="match status" value="1"/>
</dbReference>
<dbReference type="PROSITE" id="PS01124">
    <property type="entry name" value="HTH_ARAC_FAMILY_2"/>
    <property type="match status" value="1"/>
</dbReference>
<reference evidence="5 6" key="1">
    <citation type="submission" date="2020-07" db="EMBL/GenBank/DDBJ databases">
        <title>Bacterium isolated from marine sediment.</title>
        <authorList>
            <person name="Shang D."/>
            <person name="Du Z.-J."/>
        </authorList>
    </citation>
    <scope>NUCLEOTIDE SEQUENCE [LARGE SCALE GENOMIC DNA]</scope>
    <source>
        <strain evidence="5 6">S7007</strain>
    </source>
</reference>
<dbReference type="PANTHER" id="PTHR43280:SF2">
    <property type="entry name" value="HTH-TYPE TRANSCRIPTIONAL REGULATOR EXSA"/>
    <property type="match status" value="1"/>
</dbReference>
<dbReference type="InterPro" id="IPR014710">
    <property type="entry name" value="RmlC-like_jellyroll"/>
</dbReference>
<dbReference type="Gene3D" id="2.60.120.10">
    <property type="entry name" value="Jelly Rolls"/>
    <property type="match status" value="1"/>
</dbReference>
<evidence type="ECO:0000313" key="6">
    <source>
        <dbReference type="Proteomes" id="UP000563906"/>
    </source>
</evidence>
<dbReference type="PANTHER" id="PTHR43280">
    <property type="entry name" value="ARAC-FAMILY TRANSCRIPTIONAL REGULATOR"/>
    <property type="match status" value="1"/>
</dbReference>
<organism evidence="5 6">
    <name type="scientific">Tenacibaculum pelagium</name>
    <dbReference type="NCBI Taxonomy" id="2759527"/>
    <lineage>
        <taxon>Bacteria</taxon>
        <taxon>Pseudomonadati</taxon>
        <taxon>Bacteroidota</taxon>
        <taxon>Flavobacteriia</taxon>
        <taxon>Flavobacteriales</taxon>
        <taxon>Flavobacteriaceae</taxon>
        <taxon>Tenacibaculum</taxon>
    </lineage>
</organism>
<keyword evidence="6" id="KW-1185">Reference proteome</keyword>
<gene>
    <name evidence="5" type="ORF">H3Z83_04930</name>
</gene>
<dbReference type="InterPro" id="IPR009057">
    <property type="entry name" value="Homeodomain-like_sf"/>
</dbReference>
<dbReference type="SUPFAM" id="SSF46689">
    <property type="entry name" value="Homeodomain-like"/>
    <property type="match status" value="2"/>
</dbReference>
<keyword evidence="2" id="KW-0238">DNA-binding</keyword>